<reference evidence="2" key="1">
    <citation type="journal article" date="2022" name="Mol. Ecol. Resour.">
        <title>The genomes of chicory, endive, great burdock and yacon provide insights into Asteraceae palaeo-polyploidization history and plant inulin production.</title>
        <authorList>
            <person name="Fan W."/>
            <person name="Wang S."/>
            <person name="Wang H."/>
            <person name="Wang A."/>
            <person name="Jiang F."/>
            <person name="Liu H."/>
            <person name="Zhao H."/>
            <person name="Xu D."/>
            <person name="Zhang Y."/>
        </authorList>
    </citation>
    <scope>NUCLEOTIDE SEQUENCE [LARGE SCALE GENOMIC DNA]</scope>
    <source>
        <strain evidence="2">cv. Punajuju</strain>
    </source>
</reference>
<evidence type="ECO:0000313" key="1">
    <source>
        <dbReference type="EMBL" id="KAI3700139.1"/>
    </source>
</evidence>
<dbReference type="Proteomes" id="UP001055811">
    <property type="component" value="Linkage Group LG08"/>
</dbReference>
<reference evidence="1 2" key="2">
    <citation type="journal article" date="2022" name="Mol. Ecol. Resour.">
        <title>The genomes of chicory, endive, great burdock and yacon provide insights into Asteraceae paleo-polyploidization history and plant inulin production.</title>
        <authorList>
            <person name="Fan W."/>
            <person name="Wang S."/>
            <person name="Wang H."/>
            <person name="Wang A."/>
            <person name="Jiang F."/>
            <person name="Liu H."/>
            <person name="Zhao H."/>
            <person name="Xu D."/>
            <person name="Zhang Y."/>
        </authorList>
    </citation>
    <scope>NUCLEOTIDE SEQUENCE [LARGE SCALE GENOMIC DNA]</scope>
    <source>
        <strain evidence="2">cv. Punajuju</strain>
        <tissue evidence="1">Leaves</tissue>
    </source>
</reference>
<name>A0ACB8ZQ84_CICIN</name>
<evidence type="ECO:0000313" key="2">
    <source>
        <dbReference type="Proteomes" id="UP001055811"/>
    </source>
</evidence>
<accession>A0ACB8ZQ84</accession>
<gene>
    <name evidence="1" type="ORF">L2E82_44757</name>
</gene>
<comment type="caution">
    <text evidence="1">The sequence shown here is derived from an EMBL/GenBank/DDBJ whole genome shotgun (WGS) entry which is preliminary data.</text>
</comment>
<proteinExistence type="predicted"/>
<sequence length="112" mass="12883">MHVIAFTDNKDSAHSRMFLMEGELTLNNIKSFGENFLVDNLKPFYKSDPIPEMCDGFPTLLFFPAGNKTVDPITLYTYRTVKAFYKFLKQHAAIPFKLQKLESTQEPKPEST</sequence>
<dbReference type="EMBL" id="CM042016">
    <property type="protein sequence ID" value="KAI3700139.1"/>
    <property type="molecule type" value="Genomic_DNA"/>
</dbReference>
<organism evidence="1 2">
    <name type="scientific">Cichorium intybus</name>
    <name type="common">Chicory</name>
    <dbReference type="NCBI Taxonomy" id="13427"/>
    <lineage>
        <taxon>Eukaryota</taxon>
        <taxon>Viridiplantae</taxon>
        <taxon>Streptophyta</taxon>
        <taxon>Embryophyta</taxon>
        <taxon>Tracheophyta</taxon>
        <taxon>Spermatophyta</taxon>
        <taxon>Magnoliopsida</taxon>
        <taxon>eudicotyledons</taxon>
        <taxon>Gunneridae</taxon>
        <taxon>Pentapetalae</taxon>
        <taxon>asterids</taxon>
        <taxon>campanulids</taxon>
        <taxon>Asterales</taxon>
        <taxon>Asteraceae</taxon>
        <taxon>Cichorioideae</taxon>
        <taxon>Cichorieae</taxon>
        <taxon>Cichoriinae</taxon>
        <taxon>Cichorium</taxon>
    </lineage>
</organism>
<protein>
    <submittedName>
        <fullName evidence="1">Uncharacterized protein</fullName>
    </submittedName>
</protein>
<keyword evidence="2" id="KW-1185">Reference proteome</keyword>